<dbReference type="EMBL" id="QUSG01000008">
    <property type="protein sequence ID" value="KAA3526083.1"/>
    <property type="molecule type" value="Genomic_DNA"/>
</dbReference>
<evidence type="ECO:0008006" key="4">
    <source>
        <dbReference type="Google" id="ProtNLM"/>
    </source>
</evidence>
<reference evidence="2 3" key="1">
    <citation type="submission" date="2018-08" db="EMBL/GenBank/DDBJ databases">
        <title>Genome sequencing of Agrobacterium vitis strain ICMP 10754.</title>
        <authorList>
            <person name="Visnovsky S.B."/>
            <person name="Pitman A.R."/>
        </authorList>
    </citation>
    <scope>NUCLEOTIDE SEQUENCE [LARGE SCALE GENOMIC DNA]</scope>
    <source>
        <strain evidence="2 3">ICMP 10754</strain>
    </source>
</reference>
<dbReference type="Proteomes" id="UP000436911">
    <property type="component" value="Unassembled WGS sequence"/>
</dbReference>
<gene>
    <name evidence="2" type="ORF">DXT89_16280</name>
</gene>
<organism evidence="2 3">
    <name type="scientific">Agrobacterium vitis</name>
    <name type="common">Rhizobium vitis</name>
    <dbReference type="NCBI Taxonomy" id="373"/>
    <lineage>
        <taxon>Bacteria</taxon>
        <taxon>Pseudomonadati</taxon>
        <taxon>Pseudomonadota</taxon>
        <taxon>Alphaproteobacteria</taxon>
        <taxon>Hyphomicrobiales</taxon>
        <taxon>Rhizobiaceae</taxon>
        <taxon>Rhizobium/Agrobacterium group</taxon>
        <taxon>Agrobacterium</taxon>
    </lineage>
</organism>
<name>A0A368NFT6_AGRVI</name>
<evidence type="ECO:0000256" key="1">
    <source>
        <dbReference type="SAM" id="SignalP"/>
    </source>
</evidence>
<keyword evidence="1" id="KW-0732">Signal</keyword>
<comment type="caution">
    <text evidence="2">The sequence shown here is derived from an EMBL/GenBank/DDBJ whole genome shotgun (WGS) entry which is preliminary data.</text>
</comment>
<accession>A0A368NFT6</accession>
<evidence type="ECO:0000313" key="3">
    <source>
        <dbReference type="Proteomes" id="UP000436911"/>
    </source>
</evidence>
<proteinExistence type="predicted"/>
<evidence type="ECO:0000313" key="2">
    <source>
        <dbReference type="EMBL" id="KAA3526083.1"/>
    </source>
</evidence>
<sequence>MRLAVFSAVVCVMPTFLHAENLPCSGRKAGIAMCRGDLFVCNDGSISASKKSCSRFMEGTEGRTDGPAFNLTPPMAPFLAPSSAPSSEESCSCRSGSFCVGPRGGRFCLTDNGTKSYMRR</sequence>
<protein>
    <recommendedName>
        <fullName evidence="4">DUF3551 domain-containing protein</fullName>
    </recommendedName>
</protein>
<dbReference type="AlphaFoldDB" id="A0A368NFT6"/>
<feature type="chain" id="PRO_5030067855" description="DUF3551 domain-containing protein" evidence="1">
    <location>
        <begin position="20"/>
        <end position="120"/>
    </location>
</feature>
<feature type="signal peptide" evidence="1">
    <location>
        <begin position="1"/>
        <end position="19"/>
    </location>
</feature>